<keyword evidence="4" id="KW-1185">Reference proteome</keyword>
<keyword evidence="2" id="KW-1133">Transmembrane helix</keyword>
<dbReference type="AlphaFoldDB" id="A0A4U1C331"/>
<evidence type="ECO:0008006" key="5">
    <source>
        <dbReference type="Google" id="ProtNLM"/>
    </source>
</evidence>
<comment type="caution">
    <text evidence="3">The sequence shown here is derived from an EMBL/GenBank/DDBJ whole genome shotgun (WGS) entry which is preliminary data.</text>
</comment>
<evidence type="ECO:0000313" key="3">
    <source>
        <dbReference type="EMBL" id="TKB99475.1"/>
    </source>
</evidence>
<evidence type="ECO:0000256" key="2">
    <source>
        <dbReference type="SAM" id="Phobius"/>
    </source>
</evidence>
<gene>
    <name evidence="3" type="ORF">FA045_13420</name>
</gene>
<dbReference type="OrthoDB" id="780137at2"/>
<protein>
    <recommendedName>
        <fullName evidence="5">DUF4175 family protein</fullName>
    </recommendedName>
</protein>
<evidence type="ECO:0000313" key="4">
    <source>
        <dbReference type="Proteomes" id="UP000310477"/>
    </source>
</evidence>
<feature type="transmembrane region" description="Helical" evidence="2">
    <location>
        <begin position="131"/>
        <end position="148"/>
    </location>
</feature>
<feature type="compositionally biased region" description="Basic and acidic residues" evidence="1">
    <location>
        <begin position="470"/>
        <end position="485"/>
    </location>
</feature>
<reference evidence="3 4" key="1">
    <citation type="submission" date="2019-04" db="EMBL/GenBank/DDBJ databases">
        <title>Pedobacter sp. AR-2-6 sp. nov., isolated from Arctic soil.</title>
        <authorList>
            <person name="Dahal R.H."/>
            <person name="Kim D.-U."/>
        </authorList>
    </citation>
    <scope>NUCLEOTIDE SEQUENCE [LARGE SCALE GENOMIC DNA]</scope>
    <source>
        <strain evidence="3 4">AR-2-6</strain>
    </source>
</reference>
<keyword evidence="2" id="KW-0812">Transmembrane</keyword>
<sequence length="704" mass="80405">MLNAECKNWVHHFRRKWIALYFAQITALSLAIALILICVCAILFSVDFKIWQLLPSFVAVFIGFIIFKPTWKITVNEAAKYLNANFLQLEESSSLCLKPEDELTILEKLQLQKITQHLPIRGALDKAWRKFWLCVLAFVVTLVGAYLIKNFYGHEIIAERYHISKNSDLAKKETILPQISNFQINIIPPNYTHKATRSQKTFAIKAEWGADVKWNISTNIAVQKLRLVFNDKAFLSFTKVNDLKWKLSKTITQSGFYQVEIDGKRSDLYQIEVVPDLPVQIKITKPKIQTTIDVGQIPKVDLSVNLVDDYGIKDAYISATLSSGKGEGVSFTEEKLNFTVNFAGKKNIVLSKLLDLTKLGMKPGDELYFFVHATDNHNQSSRSEVYMVSIVDTTELMSMAGMTNGVDLVPEYFRSQRQIIIDTEKLLKEQVTVTEEEFKNRANNLGMDQKLLRLRYGKFLGEESETEIGGEEHSEGDGHDHGETKFGDVQALMDEYAHKHDIAEDATFFEPELKTQLKLVLNEMWSAELRLRTYKPQEALPFEYKALRLLKDLQQKSRAYVAKTTIKAIQLKPEKRLSGELDKITNSTQKATFDQKDEETELKTVLAILEKRKINNRFEYGEKEFLQAAEAKLISAAAKQPGSFLPALKSLRKLSIAKNVSRKDIETVQSAIDRLLGFETSKPNLEQSAPNQKLAQRYFNYLKN</sequence>
<organism evidence="3 4">
    <name type="scientific">Pedobacter cryotolerans</name>
    <dbReference type="NCBI Taxonomy" id="2571270"/>
    <lineage>
        <taxon>Bacteria</taxon>
        <taxon>Pseudomonadati</taxon>
        <taxon>Bacteroidota</taxon>
        <taxon>Sphingobacteriia</taxon>
        <taxon>Sphingobacteriales</taxon>
        <taxon>Sphingobacteriaceae</taxon>
        <taxon>Pedobacter</taxon>
    </lineage>
</organism>
<feature type="region of interest" description="Disordered" evidence="1">
    <location>
        <begin position="464"/>
        <end position="485"/>
    </location>
</feature>
<keyword evidence="2" id="KW-0472">Membrane</keyword>
<dbReference type="EMBL" id="SWBO01000007">
    <property type="protein sequence ID" value="TKB99475.1"/>
    <property type="molecule type" value="Genomic_DNA"/>
</dbReference>
<feature type="transmembrane region" description="Helical" evidence="2">
    <location>
        <begin position="21"/>
        <end position="44"/>
    </location>
</feature>
<name>A0A4U1C331_9SPHI</name>
<evidence type="ECO:0000256" key="1">
    <source>
        <dbReference type="SAM" id="MobiDB-lite"/>
    </source>
</evidence>
<feature type="transmembrane region" description="Helical" evidence="2">
    <location>
        <begin position="50"/>
        <end position="67"/>
    </location>
</feature>
<accession>A0A4U1C331</accession>
<dbReference type="Proteomes" id="UP000310477">
    <property type="component" value="Unassembled WGS sequence"/>
</dbReference>
<proteinExistence type="predicted"/>
<dbReference type="RefSeq" id="WP_136877592.1">
    <property type="nucleotide sequence ID" value="NZ_SWBO01000007.1"/>
</dbReference>